<comment type="caution">
    <text evidence="1">The sequence shown here is derived from an EMBL/GenBank/DDBJ whole genome shotgun (WGS) entry which is preliminary data.</text>
</comment>
<evidence type="ECO:0000313" key="1">
    <source>
        <dbReference type="EMBL" id="ECA7331764.1"/>
    </source>
</evidence>
<protein>
    <submittedName>
        <fullName evidence="1">Uncharacterized protein</fullName>
    </submittedName>
</protein>
<proteinExistence type="predicted"/>
<reference evidence="1" key="1">
    <citation type="submission" date="2019-01" db="EMBL/GenBank/DDBJ databases">
        <authorList>
            <consortium name="GenomeTrakr network: Whole genome sequencing for foodborne pathogen traceback"/>
        </authorList>
    </citation>
    <scope>NUCLEOTIDE SEQUENCE</scope>
    <source>
        <strain evidence="1">FSIS21923151</strain>
    </source>
</reference>
<gene>
    <name evidence="1" type="ORF">EPA75_22660</name>
</gene>
<dbReference type="AlphaFoldDB" id="A0A3V9PWZ9"/>
<organism evidence="1">
    <name type="scientific">Salmonella enterica subsp. enterica serovar Bredeney</name>
    <dbReference type="NCBI Taxonomy" id="134047"/>
    <lineage>
        <taxon>Bacteria</taxon>
        <taxon>Pseudomonadati</taxon>
        <taxon>Pseudomonadota</taxon>
        <taxon>Gammaproteobacteria</taxon>
        <taxon>Enterobacterales</taxon>
        <taxon>Enterobacteriaceae</taxon>
        <taxon>Salmonella</taxon>
    </lineage>
</organism>
<sequence length="77" mass="8209">MGAPPQAPSARFCGLPPVSGTFQTPLMISARLHGYAVRSALHRLVHADFGNVQFWHEAVTPAGCSPLSAKTDIEPIK</sequence>
<dbReference type="EMBL" id="AAHVHP010000055">
    <property type="protein sequence ID" value="ECA7331764.1"/>
    <property type="molecule type" value="Genomic_DNA"/>
</dbReference>
<accession>A0A3V9PWZ9</accession>
<name>A0A3V9PWZ9_SALET</name>